<protein>
    <recommendedName>
        <fullName evidence="2">Reverse transcriptase Ty1/copia-type domain-containing protein</fullName>
    </recommendedName>
</protein>
<keyword evidence="1" id="KW-0812">Transmembrane</keyword>
<feature type="transmembrane region" description="Helical" evidence="1">
    <location>
        <begin position="168"/>
        <end position="185"/>
    </location>
</feature>
<keyword evidence="4" id="KW-1185">Reference proteome</keyword>
<dbReference type="Pfam" id="PF07727">
    <property type="entry name" value="RVT_2"/>
    <property type="match status" value="1"/>
</dbReference>
<evidence type="ECO:0000313" key="4">
    <source>
        <dbReference type="Proteomes" id="UP001630127"/>
    </source>
</evidence>
<organism evidence="3 4">
    <name type="scientific">Cinchona calisaya</name>
    <dbReference type="NCBI Taxonomy" id="153742"/>
    <lineage>
        <taxon>Eukaryota</taxon>
        <taxon>Viridiplantae</taxon>
        <taxon>Streptophyta</taxon>
        <taxon>Embryophyta</taxon>
        <taxon>Tracheophyta</taxon>
        <taxon>Spermatophyta</taxon>
        <taxon>Magnoliopsida</taxon>
        <taxon>eudicotyledons</taxon>
        <taxon>Gunneridae</taxon>
        <taxon>Pentapetalae</taxon>
        <taxon>asterids</taxon>
        <taxon>lamiids</taxon>
        <taxon>Gentianales</taxon>
        <taxon>Rubiaceae</taxon>
        <taxon>Cinchonoideae</taxon>
        <taxon>Cinchoneae</taxon>
        <taxon>Cinchona</taxon>
    </lineage>
</organism>
<feature type="domain" description="Reverse transcriptase Ty1/copia-type" evidence="2">
    <location>
        <begin position="106"/>
        <end position="179"/>
    </location>
</feature>
<dbReference type="EMBL" id="JBJUIK010000010">
    <property type="protein sequence ID" value="KAL3515854.1"/>
    <property type="molecule type" value="Genomic_DNA"/>
</dbReference>
<evidence type="ECO:0000256" key="1">
    <source>
        <dbReference type="SAM" id="Phobius"/>
    </source>
</evidence>
<evidence type="ECO:0000313" key="3">
    <source>
        <dbReference type="EMBL" id="KAL3515854.1"/>
    </source>
</evidence>
<keyword evidence="1" id="KW-0472">Membrane</keyword>
<dbReference type="AlphaFoldDB" id="A0ABD2Z9T3"/>
<evidence type="ECO:0000259" key="2">
    <source>
        <dbReference type="Pfam" id="PF07727"/>
    </source>
</evidence>
<comment type="caution">
    <text evidence="3">The sequence shown here is derived from an EMBL/GenBank/DDBJ whole genome shotgun (WGS) entry which is preliminary data.</text>
</comment>
<gene>
    <name evidence="3" type="ORF">ACH5RR_022756</name>
</gene>
<accession>A0ABD2Z9T3</accession>
<dbReference type="InterPro" id="IPR013103">
    <property type="entry name" value="RVT_2"/>
</dbReference>
<keyword evidence="1" id="KW-1133">Transmembrane helix</keyword>
<proteinExistence type="predicted"/>
<reference evidence="3 4" key="1">
    <citation type="submission" date="2024-11" db="EMBL/GenBank/DDBJ databases">
        <title>A near-complete genome assembly of Cinchona calisaya.</title>
        <authorList>
            <person name="Lian D.C."/>
            <person name="Zhao X.W."/>
            <person name="Wei L."/>
        </authorList>
    </citation>
    <scope>NUCLEOTIDE SEQUENCE [LARGE SCALE GENOMIC DNA]</scope>
    <source>
        <tissue evidence="3">Nenye</tissue>
    </source>
</reference>
<dbReference type="Proteomes" id="UP001630127">
    <property type="component" value="Unassembled WGS sequence"/>
</dbReference>
<sequence length="275" mass="31600">MGPTPILSHNEILLRHSNRTTRAPARLQDYWVNHAILLTSGVISSSTSNTKHTFNRYISYSDISSAHRTFVHNISHLVEPESYEQANQDPKWVEAMQAELQAREENNTWTTVFLPPDKKSIGCKWVFKIKYHSNGTVERYKARLVAKGFTQREGIDYTESFTQVAKLTIVRCLLAITIVVIGVFIKWMSKMLSFIETFLKKFTCNFHLVFVDRGSNFYADSISHYMASNKHPRVGSIHSHPQSKMLASNNQGLITPYSPRFMVTPLLPYYFMLTT</sequence>
<name>A0ABD2Z9T3_9GENT</name>